<dbReference type="VEuPathDB" id="ToxoDB:EMWEY_00013870"/>
<name>U6M0R3_EIMMA</name>
<gene>
    <name evidence="1" type="ORF">EMWEY_00013870</name>
</gene>
<reference evidence="1" key="1">
    <citation type="submission" date="2013-10" db="EMBL/GenBank/DDBJ databases">
        <title>Genomic analysis of the causative agents of coccidiosis in chickens.</title>
        <authorList>
            <person name="Reid A.J."/>
            <person name="Blake D."/>
            <person name="Billington K."/>
            <person name="Browne H."/>
            <person name="Dunn M."/>
            <person name="Hung S."/>
            <person name="Kawahara F."/>
            <person name="Miranda-Saavedra D."/>
            <person name="Mourier T."/>
            <person name="Nagra H."/>
            <person name="Otto T.D."/>
            <person name="Rawlings N."/>
            <person name="Sanchez A."/>
            <person name="Sanders M."/>
            <person name="Subramaniam C."/>
            <person name="Tay Y."/>
            <person name="Dear P."/>
            <person name="Doerig C."/>
            <person name="Gruber A."/>
            <person name="Parkinson J."/>
            <person name="Shirley M."/>
            <person name="Wan K.L."/>
            <person name="Berriman M."/>
            <person name="Tomley F."/>
            <person name="Pain A."/>
        </authorList>
    </citation>
    <scope>NUCLEOTIDE SEQUENCE [LARGE SCALE GENOMIC DNA]</scope>
    <source>
        <strain evidence="1">Weybridge</strain>
    </source>
</reference>
<organism evidence="1 2">
    <name type="scientific">Eimeria maxima</name>
    <name type="common">Coccidian parasite</name>
    <dbReference type="NCBI Taxonomy" id="5804"/>
    <lineage>
        <taxon>Eukaryota</taxon>
        <taxon>Sar</taxon>
        <taxon>Alveolata</taxon>
        <taxon>Apicomplexa</taxon>
        <taxon>Conoidasida</taxon>
        <taxon>Coccidia</taxon>
        <taxon>Eucoccidiorida</taxon>
        <taxon>Eimeriorina</taxon>
        <taxon>Eimeriidae</taxon>
        <taxon>Eimeria</taxon>
    </lineage>
</organism>
<dbReference type="Proteomes" id="UP000030763">
    <property type="component" value="Unassembled WGS sequence"/>
</dbReference>
<dbReference type="RefSeq" id="XP_013332669.1">
    <property type="nucleotide sequence ID" value="XM_013477215.1"/>
</dbReference>
<reference evidence="1" key="2">
    <citation type="submission" date="2013-10" db="EMBL/GenBank/DDBJ databases">
        <authorList>
            <person name="Aslett M."/>
        </authorList>
    </citation>
    <scope>NUCLEOTIDE SEQUENCE [LARGE SCALE GENOMIC DNA]</scope>
    <source>
        <strain evidence="1">Weybridge</strain>
    </source>
</reference>
<accession>U6M0R3</accession>
<dbReference type="EMBL" id="HG718767">
    <property type="protein sequence ID" value="CDJ56019.1"/>
    <property type="molecule type" value="Genomic_DNA"/>
</dbReference>
<protein>
    <submittedName>
        <fullName evidence="1">Uncharacterized protein</fullName>
    </submittedName>
</protein>
<sequence>MPPSVSLREETVDGDTLKVIVQATHRKSNDHPGCIRASTNSLRLALARHSKELLEQLSSPPSRLRRQSTF</sequence>
<evidence type="ECO:0000313" key="2">
    <source>
        <dbReference type="Proteomes" id="UP000030763"/>
    </source>
</evidence>
<dbReference type="GeneID" id="25335373"/>
<dbReference type="AlphaFoldDB" id="U6M0R3"/>
<keyword evidence="2" id="KW-1185">Reference proteome</keyword>
<evidence type="ECO:0000313" key="1">
    <source>
        <dbReference type="EMBL" id="CDJ56019.1"/>
    </source>
</evidence>
<proteinExistence type="predicted"/>